<keyword evidence="1" id="KW-0233">DNA recombination</keyword>
<evidence type="ECO:0000256" key="1">
    <source>
        <dbReference type="ARBA" id="ARBA00023172"/>
    </source>
</evidence>
<dbReference type="Gene3D" id="1.10.443.10">
    <property type="entry name" value="Intergrase catalytic core"/>
    <property type="match status" value="1"/>
</dbReference>
<organism evidence="3 4">
    <name type="scientific">Ruoffia tabacinasalis</name>
    <dbReference type="NCBI Taxonomy" id="87458"/>
    <lineage>
        <taxon>Bacteria</taxon>
        <taxon>Bacillati</taxon>
        <taxon>Bacillota</taxon>
        <taxon>Bacilli</taxon>
        <taxon>Lactobacillales</taxon>
        <taxon>Aerococcaceae</taxon>
        <taxon>Ruoffia</taxon>
    </lineage>
</organism>
<dbReference type="RefSeq" id="WP_138404956.1">
    <property type="nucleotide sequence ID" value="NZ_VBSP01000030.1"/>
</dbReference>
<dbReference type="CDD" id="cd01189">
    <property type="entry name" value="INT_ICEBs1_C_like"/>
    <property type="match status" value="1"/>
</dbReference>
<evidence type="ECO:0000313" key="3">
    <source>
        <dbReference type="EMBL" id="TLQ40390.1"/>
    </source>
</evidence>
<dbReference type="PANTHER" id="PTHR30349">
    <property type="entry name" value="PHAGE INTEGRASE-RELATED"/>
    <property type="match status" value="1"/>
</dbReference>
<evidence type="ECO:0000313" key="4">
    <source>
        <dbReference type="Proteomes" id="UP000306420"/>
    </source>
</evidence>
<dbReference type="InterPro" id="IPR050090">
    <property type="entry name" value="Tyrosine_recombinase_XerCD"/>
</dbReference>
<proteinExistence type="predicted"/>
<dbReference type="AlphaFoldDB" id="A0A5R9DY61"/>
<dbReference type="InterPro" id="IPR011010">
    <property type="entry name" value="DNA_brk_join_enz"/>
</dbReference>
<dbReference type="InterPro" id="IPR002104">
    <property type="entry name" value="Integrase_catalytic"/>
</dbReference>
<dbReference type="EMBL" id="VBSP01000030">
    <property type="protein sequence ID" value="TLQ40390.1"/>
    <property type="molecule type" value="Genomic_DNA"/>
</dbReference>
<dbReference type="InterPro" id="IPR013762">
    <property type="entry name" value="Integrase-like_cat_sf"/>
</dbReference>
<gene>
    <name evidence="3" type="ORF">FEZ33_08385</name>
</gene>
<protein>
    <submittedName>
        <fullName evidence="3">Site-specific integrase</fullName>
    </submittedName>
</protein>
<dbReference type="Proteomes" id="UP000306420">
    <property type="component" value="Unassembled WGS sequence"/>
</dbReference>
<sequence length="210" mass="24551">MDSMNEKTVSYLLRFLKLLIILFKSFMSKEPSSALLITEFKFFCHLKWKDIDEVNQTLTVRRVLAQGEHGTIFQSPKTKASHRTISIDNITMDLLVNWRNIQRKDLLSFGINANGPEQLVFTNQKNNPLNLYYIGTALQRITKLHKLKHINVHGFRHTHCALLFEAKLEMKEVQERLGHANIETTMNIYDHVTQNRRDEAAEKFAQFMSF</sequence>
<dbReference type="PROSITE" id="PS51898">
    <property type="entry name" value="TYR_RECOMBINASE"/>
    <property type="match status" value="1"/>
</dbReference>
<dbReference type="GO" id="GO:0015074">
    <property type="term" value="P:DNA integration"/>
    <property type="evidence" value="ECO:0007669"/>
    <property type="project" value="InterPro"/>
</dbReference>
<accession>A0A5R9DY61</accession>
<dbReference type="GO" id="GO:0006310">
    <property type="term" value="P:DNA recombination"/>
    <property type="evidence" value="ECO:0007669"/>
    <property type="project" value="UniProtKB-KW"/>
</dbReference>
<reference evidence="3 4" key="1">
    <citation type="submission" date="2019-05" db="EMBL/GenBank/DDBJ databases">
        <title>The metagenome of a microbial culture collection derived from dairy environment covers the genomic content of the human microbiome.</title>
        <authorList>
            <person name="Roder T."/>
            <person name="Wuthrich D."/>
            <person name="Sattari Z."/>
            <person name="Von Ah U."/>
            <person name="Bar C."/>
            <person name="Ronchi F."/>
            <person name="Macpherson A.J."/>
            <person name="Ganal-Vonarburg S.C."/>
            <person name="Bruggmann R."/>
            <person name="Vergeres G."/>
        </authorList>
    </citation>
    <scope>NUCLEOTIDE SEQUENCE [LARGE SCALE GENOMIC DNA]</scope>
    <source>
        <strain evidence="3 4">FAM 24227</strain>
    </source>
</reference>
<comment type="caution">
    <text evidence="3">The sequence shown here is derived from an EMBL/GenBank/DDBJ whole genome shotgun (WGS) entry which is preliminary data.</text>
</comment>
<dbReference type="GO" id="GO:0003677">
    <property type="term" value="F:DNA binding"/>
    <property type="evidence" value="ECO:0007669"/>
    <property type="project" value="InterPro"/>
</dbReference>
<dbReference type="Pfam" id="PF00589">
    <property type="entry name" value="Phage_integrase"/>
    <property type="match status" value="1"/>
</dbReference>
<name>A0A5R9DY61_9LACT</name>
<dbReference type="SUPFAM" id="SSF56349">
    <property type="entry name" value="DNA breaking-rejoining enzymes"/>
    <property type="match status" value="1"/>
</dbReference>
<feature type="domain" description="Tyr recombinase" evidence="2">
    <location>
        <begin position="1"/>
        <end position="202"/>
    </location>
</feature>
<dbReference type="OrthoDB" id="9803188at2"/>
<dbReference type="PANTHER" id="PTHR30349:SF64">
    <property type="entry name" value="PROPHAGE INTEGRASE INTD-RELATED"/>
    <property type="match status" value="1"/>
</dbReference>
<evidence type="ECO:0000259" key="2">
    <source>
        <dbReference type="PROSITE" id="PS51898"/>
    </source>
</evidence>